<sequence>MRDRFWKRWVHEYLPTLVRREKWCQRVEPMHRGDLVYICDPAIPRREWKRGVVEEVFTGKDGVPRRSSVRTSDRAKLVLRPASKLAVLDVVNAVA</sequence>
<dbReference type="Pfam" id="PF18701">
    <property type="entry name" value="DUF5641"/>
    <property type="match status" value="1"/>
</dbReference>
<gene>
    <name evidence="2" type="primary">Dsim\GD17700</name>
    <name evidence="2" type="ORF">Dsim_GD17700</name>
</gene>
<dbReference type="PANTHER" id="PTHR47331">
    <property type="entry name" value="PHD-TYPE DOMAIN-CONTAINING PROTEIN"/>
    <property type="match status" value="1"/>
</dbReference>
<organism evidence="2 3">
    <name type="scientific">Drosophila simulans</name>
    <name type="common">Fruit fly</name>
    <dbReference type="NCBI Taxonomy" id="7240"/>
    <lineage>
        <taxon>Eukaryota</taxon>
        <taxon>Metazoa</taxon>
        <taxon>Ecdysozoa</taxon>
        <taxon>Arthropoda</taxon>
        <taxon>Hexapoda</taxon>
        <taxon>Insecta</taxon>
        <taxon>Pterygota</taxon>
        <taxon>Neoptera</taxon>
        <taxon>Endopterygota</taxon>
        <taxon>Diptera</taxon>
        <taxon>Brachycera</taxon>
        <taxon>Muscomorpha</taxon>
        <taxon>Ephydroidea</taxon>
        <taxon>Drosophilidae</taxon>
        <taxon>Drosophila</taxon>
        <taxon>Sophophora</taxon>
    </lineage>
</organism>
<proteinExistence type="predicted"/>
<protein>
    <submittedName>
        <fullName evidence="2">GD17700</fullName>
    </submittedName>
</protein>
<dbReference type="EMBL" id="CH982441">
    <property type="protein sequence ID" value="EDX15262.1"/>
    <property type="molecule type" value="Genomic_DNA"/>
</dbReference>
<evidence type="ECO:0000313" key="3">
    <source>
        <dbReference type="Proteomes" id="UP000000304"/>
    </source>
</evidence>
<keyword evidence="3" id="KW-1185">Reference proteome</keyword>
<dbReference type="PhylomeDB" id="B4NST0"/>
<evidence type="ECO:0000313" key="2">
    <source>
        <dbReference type="EMBL" id="EDX15262.1"/>
    </source>
</evidence>
<dbReference type="STRING" id="7240.B4NST0"/>
<dbReference type="PANTHER" id="PTHR47331:SF2">
    <property type="match status" value="1"/>
</dbReference>
<dbReference type="OMA" id="REKWCAR"/>
<name>B4NST0_DROSI</name>
<dbReference type="InterPro" id="IPR040676">
    <property type="entry name" value="DUF5641"/>
</dbReference>
<dbReference type="OrthoDB" id="7848428at2759"/>
<evidence type="ECO:0000259" key="1">
    <source>
        <dbReference type="Pfam" id="PF18701"/>
    </source>
</evidence>
<dbReference type="HOGENOM" id="CLU_000526_4_2_1"/>
<dbReference type="Proteomes" id="UP000000304">
    <property type="component" value="Unassembled WGS sequence"/>
</dbReference>
<feature type="domain" description="DUF5641" evidence="1">
    <location>
        <begin position="1"/>
        <end position="88"/>
    </location>
</feature>
<reference evidence="2 3" key="1">
    <citation type="journal article" date="2007" name="Nature">
        <title>Evolution of genes and genomes on the Drosophila phylogeny.</title>
        <authorList>
            <consortium name="Drosophila 12 Genomes Consortium"/>
            <person name="Clark A.G."/>
            <person name="Eisen M.B."/>
            <person name="Smith D.R."/>
            <person name="Bergman C.M."/>
            <person name="Oliver B."/>
            <person name="Markow T.A."/>
            <person name="Kaufman T.C."/>
            <person name="Kellis M."/>
            <person name="Gelbart W."/>
            <person name="Iyer V.N."/>
            <person name="Pollard D.A."/>
            <person name="Sackton T.B."/>
            <person name="Larracuente A.M."/>
            <person name="Singh N.D."/>
            <person name="Abad J.P."/>
            <person name="Abt D.N."/>
            <person name="Adryan B."/>
            <person name="Aguade M."/>
            <person name="Akashi H."/>
            <person name="Anderson W.W."/>
            <person name="Aquadro C.F."/>
            <person name="Ardell D.H."/>
            <person name="Arguello R."/>
            <person name="Artieri C.G."/>
            <person name="Barbash D.A."/>
            <person name="Barker D."/>
            <person name="Barsanti P."/>
            <person name="Batterham P."/>
            <person name="Batzoglou S."/>
            <person name="Begun D."/>
            <person name="Bhutkar A."/>
            <person name="Blanco E."/>
            <person name="Bosak S.A."/>
            <person name="Bradley R.K."/>
            <person name="Brand A.D."/>
            <person name="Brent M.R."/>
            <person name="Brooks A.N."/>
            <person name="Brown R.H."/>
            <person name="Butlin R.K."/>
            <person name="Caggese C."/>
            <person name="Calvi B.R."/>
            <person name="Bernardo de Carvalho A."/>
            <person name="Caspi A."/>
            <person name="Castrezana S."/>
            <person name="Celniker S.E."/>
            <person name="Chang J.L."/>
            <person name="Chapple C."/>
            <person name="Chatterji S."/>
            <person name="Chinwalla A."/>
            <person name="Civetta A."/>
            <person name="Clifton S.W."/>
            <person name="Comeron J.M."/>
            <person name="Costello J.C."/>
            <person name="Coyne J.A."/>
            <person name="Daub J."/>
            <person name="David R.G."/>
            <person name="Delcher A.L."/>
            <person name="Delehaunty K."/>
            <person name="Do C.B."/>
            <person name="Ebling H."/>
            <person name="Edwards K."/>
            <person name="Eickbush T."/>
            <person name="Evans J.D."/>
            <person name="Filipski A."/>
            <person name="Findeiss S."/>
            <person name="Freyhult E."/>
            <person name="Fulton L."/>
            <person name="Fulton R."/>
            <person name="Garcia A.C."/>
            <person name="Gardiner A."/>
            <person name="Garfield D.A."/>
            <person name="Garvin B.E."/>
            <person name="Gibson G."/>
            <person name="Gilbert D."/>
            <person name="Gnerre S."/>
            <person name="Godfrey J."/>
            <person name="Good R."/>
            <person name="Gotea V."/>
            <person name="Gravely B."/>
            <person name="Greenberg A.J."/>
            <person name="Griffiths-Jones S."/>
            <person name="Gross S."/>
            <person name="Guigo R."/>
            <person name="Gustafson E.A."/>
            <person name="Haerty W."/>
            <person name="Hahn M.W."/>
            <person name="Halligan D.L."/>
            <person name="Halpern A.L."/>
            <person name="Halter G.M."/>
            <person name="Han M.V."/>
            <person name="Heger A."/>
            <person name="Hillier L."/>
            <person name="Hinrichs A.S."/>
            <person name="Holmes I."/>
            <person name="Hoskins R.A."/>
            <person name="Hubisz M.J."/>
            <person name="Hultmark D."/>
            <person name="Huntley M.A."/>
            <person name="Jaffe D.B."/>
            <person name="Jagadeeshan S."/>
            <person name="Jeck W.R."/>
            <person name="Johnson J."/>
            <person name="Jones C.D."/>
            <person name="Jordan W.C."/>
            <person name="Karpen G.H."/>
            <person name="Kataoka E."/>
            <person name="Keightley P.D."/>
            <person name="Kheradpour P."/>
            <person name="Kirkness E.F."/>
            <person name="Koerich L.B."/>
            <person name="Kristiansen K."/>
            <person name="Kudrna D."/>
            <person name="Kulathinal R.J."/>
            <person name="Kumar S."/>
            <person name="Kwok R."/>
            <person name="Lander E."/>
            <person name="Langley C.H."/>
            <person name="Lapoint R."/>
            <person name="Lazzaro B.P."/>
            <person name="Lee S.J."/>
            <person name="Levesque L."/>
            <person name="Li R."/>
            <person name="Lin C.F."/>
            <person name="Lin M.F."/>
            <person name="Lindblad-Toh K."/>
            <person name="Llopart A."/>
            <person name="Long M."/>
            <person name="Low L."/>
            <person name="Lozovsky E."/>
            <person name="Lu J."/>
            <person name="Luo M."/>
            <person name="Machado C.A."/>
            <person name="Makalowski W."/>
            <person name="Marzo M."/>
            <person name="Matsuda M."/>
            <person name="Matzkin L."/>
            <person name="McAllister B."/>
            <person name="McBride C.S."/>
            <person name="McKernan B."/>
            <person name="McKernan K."/>
            <person name="Mendez-Lago M."/>
            <person name="Minx P."/>
            <person name="Mollenhauer M.U."/>
            <person name="Montooth K."/>
            <person name="Mount S.M."/>
            <person name="Mu X."/>
            <person name="Myers E."/>
            <person name="Negre B."/>
            <person name="Newfeld S."/>
            <person name="Nielsen R."/>
            <person name="Noor M.A."/>
            <person name="O'Grady P."/>
            <person name="Pachter L."/>
            <person name="Papaceit M."/>
            <person name="Parisi M.J."/>
            <person name="Parisi M."/>
            <person name="Parts L."/>
            <person name="Pedersen J.S."/>
            <person name="Pesole G."/>
            <person name="Phillippy A.M."/>
            <person name="Ponting C.P."/>
            <person name="Pop M."/>
            <person name="Porcelli D."/>
            <person name="Powell J.R."/>
            <person name="Prohaska S."/>
            <person name="Pruitt K."/>
            <person name="Puig M."/>
            <person name="Quesneville H."/>
            <person name="Ram K.R."/>
            <person name="Rand D."/>
            <person name="Rasmussen M.D."/>
            <person name="Reed L.K."/>
            <person name="Reenan R."/>
            <person name="Reily A."/>
            <person name="Remington K.A."/>
            <person name="Rieger T.T."/>
            <person name="Ritchie M.G."/>
            <person name="Robin C."/>
            <person name="Rogers Y.H."/>
            <person name="Rohde C."/>
            <person name="Rozas J."/>
            <person name="Rubenfield M.J."/>
            <person name="Ruiz A."/>
            <person name="Russo S."/>
            <person name="Salzberg S.L."/>
            <person name="Sanchez-Gracia A."/>
            <person name="Saranga D.J."/>
            <person name="Sato H."/>
            <person name="Schaeffer S.W."/>
            <person name="Schatz M.C."/>
            <person name="Schlenke T."/>
            <person name="Schwartz R."/>
            <person name="Segarra C."/>
            <person name="Singh R.S."/>
            <person name="Sirot L."/>
            <person name="Sirota M."/>
            <person name="Sisneros N.B."/>
            <person name="Smith C.D."/>
            <person name="Smith T.F."/>
            <person name="Spieth J."/>
            <person name="Stage D.E."/>
            <person name="Stark A."/>
            <person name="Stephan W."/>
            <person name="Strausberg R.L."/>
            <person name="Strempel S."/>
            <person name="Sturgill D."/>
            <person name="Sutton G."/>
            <person name="Sutton G.G."/>
            <person name="Tao W."/>
            <person name="Teichmann S."/>
            <person name="Tobari Y.N."/>
            <person name="Tomimura Y."/>
            <person name="Tsolas J.M."/>
            <person name="Valente V.L."/>
            <person name="Venter E."/>
            <person name="Venter J.C."/>
            <person name="Vicario S."/>
            <person name="Vieira F.G."/>
            <person name="Vilella A.J."/>
            <person name="Villasante A."/>
            <person name="Walenz B."/>
            <person name="Wang J."/>
            <person name="Wasserman M."/>
            <person name="Watts T."/>
            <person name="Wilson D."/>
            <person name="Wilson R.K."/>
            <person name="Wing R.A."/>
            <person name="Wolfner M.F."/>
            <person name="Wong A."/>
            <person name="Wong G.K."/>
            <person name="Wu C.I."/>
            <person name="Wu G."/>
            <person name="Yamamoto D."/>
            <person name="Yang H.P."/>
            <person name="Yang S.P."/>
            <person name="Yorke J.A."/>
            <person name="Yoshida K."/>
            <person name="Zdobnov E."/>
            <person name="Zhang P."/>
            <person name="Zhang Y."/>
            <person name="Zimin A.V."/>
            <person name="Baldwin J."/>
            <person name="Abdouelleil A."/>
            <person name="Abdulkadir J."/>
            <person name="Abebe A."/>
            <person name="Abera B."/>
            <person name="Abreu J."/>
            <person name="Acer S.C."/>
            <person name="Aftuck L."/>
            <person name="Alexander A."/>
            <person name="An P."/>
            <person name="Anderson E."/>
            <person name="Anderson S."/>
            <person name="Arachi H."/>
            <person name="Azer M."/>
            <person name="Bachantsang P."/>
            <person name="Barry A."/>
            <person name="Bayul T."/>
            <person name="Berlin A."/>
            <person name="Bessette D."/>
            <person name="Bloom T."/>
            <person name="Blye J."/>
            <person name="Boguslavskiy L."/>
            <person name="Bonnet C."/>
            <person name="Boukhgalter B."/>
            <person name="Bourzgui I."/>
            <person name="Brown A."/>
            <person name="Cahill P."/>
            <person name="Channer S."/>
            <person name="Cheshatsang Y."/>
            <person name="Chuda L."/>
            <person name="Citroen M."/>
            <person name="Collymore A."/>
            <person name="Cooke P."/>
            <person name="Costello M."/>
            <person name="D'Aco K."/>
            <person name="Daza R."/>
            <person name="De Haan G."/>
            <person name="DeGray S."/>
            <person name="DeMaso C."/>
            <person name="Dhargay N."/>
            <person name="Dooley K."/>
            <person name="Dooley E."/>
            <person name="Doricent M."/>
            <person name="Dorje P."/>
            <person name="Dorjee K."/>
            <person name="Dupes A."/>
            <person name="Elong R."/>
            <person name="Falk J."/>
            <person name="Farina A."/>
            <person name="Faro S."/>
            <person name="Ferguson D."/>
            <person name="Fisher S."/>
            <person name="Foley C.D."/>
            <person name="Franke A."/>
            <person name="Friedrich D."/>
            <person name="Gadbois L."/>
            <person name="Gearin G."/>
            <person name="Gearin C.R."/>
            <person name="Giannoukos G."/>
            <person name="Goode T."/>
            <person name="Graham J."/>
            <person name="Grandbois E."/>
            <person name="Grewal S."/>
            <person name="Gyaltsen K."/>
            <person name="Hafez N."/>
            <person name="Hagos B."/>
            <person name="Hall J."/>
            <person name="Henson C."/>
            <person name="Hollinger A."/>
            <person name="Honan T."/>
            <person name="Huard M.D."/>
            <person name="Hughes L."/>
            <person name="Hurhula B."/>
            <person name="Husby M.E."/>
            <person name="Kamat A."/>
            <person name="Kanga B."/>
            <person name="Kashin S."/>
            <person name="Khazanovich D."/>
            <person name="Kisner P."/>
            <person name="Lance K."/>
            <person name="Lara M."/>
            <person name="Lee W."/>
            <person name="Lennon N."/>
            <person name="Letendre F."/>
            <person name="LeVine R."/>
            <person name="Lipovsky A."/>
            <person name="Liu X."/>
            <person name="Liu J."/>
            <person name="Liu S."/>
            <person name="Lokyitsang T."/>
            <person name="Lokyitsang Y."/>
            <person name="Lubonja R."/>
            <person name="Lui A."/>
            <person name="MacDonald P."/>
            <person name="Magnisalis V."/>
            <person name="Maru K."/>
            <person name="Matthews C."/>
            <person name="McCusker W."/>
            <person name="McDonough S."/>
            <person name="Mehta T."/>
            <person name="Meldrim J."/>
            <person name="Meneus L."/>
            <person name="Mihai O."/>
            <person name="Mihalev A."/>
            <person name="Mihova T."/>
            <person name="Mittelman R."/>
            <person name="Mlenga V."/>
            <person name="Montmayeur A."/>
            <person name="Mulrain L."/>
            <person name="Navidi A."/>
            <person name="Naylor J."/>
            <person name="Negash T."/>
            <person name="Nguyen T."/>
            <person name="Nguyen N."/>
            <person name="Nicol R."/>
            <person name="Norbu C."/>
            <person name="Norbu N."/>
            <person name="Novod N."/>
            <person name="O'Neill B."/>
            <person name="Osman S."/>
            <person name="Markiewicz E."/>
            <person name="Oyono O.L."/>
            <person name="Patti C."/>
            <person name="Phunkhang P."/>
            <person name="Pierre F."/>
            <person name="Priest M."/>
            <person name="Raghuraman S."/>
            <person name="Rege F."/>
            <person name="Reyes R."/>
            <person name="Rise C."/>
            <person name="Rogov P."/>
            <person name="Ross K."/>
            <person name="Ryan E."/>
            <person name="Settipalli S."/>
            <person name="Shea T."/>
            <person name="Sherpa N."/>
            <person name="Shi L."/>
            <person name="Shih D."/>
            <person name="Sparrow T."/>
            <person name="Spaulding J."/>
            <person name="Stalker J."/>
            <person name="Stange-Thomann N."/>
            <person name="Stavropoulos S."/>
            <person name="Stone C."/>
            <person name="Strader C."/>
            <person name="Tesfaye S."/>
            <person name="Thomson T."/>
            <person name="Thoulutsang Y."/>
            <person name="Thoulutsang D."/>
            <person name="Topham K."/>
            <person name="Topping I."/>
            <person name="Tsamla T."/>
            <person name="Vassiliev H."/>
            <person name="Vo A."/>
            <person name="Wangchuk T."/>
            <person name="Wangdi T."/>
            <person name="Weiand M."/>
            <person name="Wilkinson J."/>
            <person name="Wilson A."/>
            <person name="Yadav S."/>
            <person name="Young G."/>
            <person name="Yu Q."/>
            <person name="Zembek L."/>
            <person name="Zhong D."/>
            <person name="Zimmer A."/>
            <person name="Zwirko Z."/>
            <person name="Jaffe D.B."/>
            <person name="Alvarez P."/>
            <person name="Brockman W."/>
            <person name="Butler J."/>
            <person name="Chin C."/>
            <person name="Gnerre S."/>
            <person name="Grabherr M."/>
            <person name="Kleber M."/>
            <person name="Mauceli E."/>
            <person name="MacCallum I."/>
        </authorList>
    </citation>
    <scope>NUCLEOTIDE SEQUENCE [LARGE SCALE GENOMIC DNA]</scope>
    <source>
        <strain evidence="3">white501</strain>
    </source>
</reference>
<accession>B4NST0</accession>
<dbReference type="AlphaFoldDB" id="B4NST0"/>